<gene>
    <name evidence="1" type="ORF">METZ01_LOCUS11393</name>
</gene>
<sequence length="38" mass="4269">MPEVQLDRRRCFHRGPLGSSFPVTRLAGDLEQARTLAS</sequence>
<name>A0A381NWF2_9ZZZZ</name>
<reference evidence="1" key="1">
    <citation type="submission" date="2018-05" db="EMBL/GenBank/DDBJ databases">
        <authorList>
            <person name="Lanie J.A."/>
            <person name="Ng W.-L."/>
            <person name="Kazmierczak K.M."/>
            <person name="Andrzejewski T.M."/>
            <person name="Davidsen T.M."/>
            <person name="Wayne K.J."/>
            <person name="Tettelin H."/>
            <person name="Glass J.I."/>
            <person name="Rusch D."/>
            <person name="Podicherti R."/>
            <person name="Tsui H.-C.T."/>
            <person name="Winkler M.E."/>
        </authorList>
    </citation>
    <scope>NUCLEOTIDE SEQUENCE</scope>
</reference>
<evidence type="ECO:0000313" key="1">
    <source>
        <dbReference type="EMBL" id="SUZ58539.1"/>
    </source>
</evidence>
<accession>A0A381NWF2</accession>
<dbReference type="EMBL" id="UINC01000626">
    <property type="protein sequence ID" value="SUZ58539.1"/>
    <property type="molecule type" value="Genomic_DNA"/>
</dbReference>
<protein>
    <submittedName>
        <fullName evidence="1">Uncharacterized protein</fullName>
    </submittedName>
</protein>
<dbReference type="AlphaFoldDB" id="A0A381NWF2"/>
<organism evidence="1">
    <name type="scientific">marine metagenome</name>
    <dbReference type="NCBI Taxonomy" id="408172"/>
    <lineage>
        <taxon>unclassified sequences</taxon>
        <taxon>metagenomes</taxon>
        <taxon>ecological metagenomes</taxon>
    </lineage>
</organism>
<proteinExistence type="predicted"/>